<sequence length="69" mass="7379">MTGTPSERDQAPIYQELVRERGDVVAEAQSAAEHTQQQAARLLGGHHAGQPYAGEPLGHAARVPSPRQP</sequence>
<proteinExistence type="predicted"/>
<name>A0ABV2XWB7_9ACTN</name>
<dbReference type="EMBL" id="JBEYBN010000021">
    <property type="protein sequence ID" value="MEU2268087.1"/>
    <property type="molecule type" value="Genomic_DNA"/>
</dbReference>
<keyword evidence="3" id="KW-1185">Reference proteome</keyword>
<evidence type="ECO:0000313" key="2">
    <source>
        <dbReference type="EMBL" id="MEU2268087.1"/>
    </source>
</evidence>
<dbReference type="RefSeq" id="WP_359789528.1">
    <property type="nucleotide sequence ID" value="NZ_JBEYBN010000021.1"/>
</dbReference>
<protein>
    <submittedName>
        <fullName evidence="2">Uncharacterized protein</fullName>
    </submittedName>
</protein>
<comment type="caution">
    <text evidence="2">The sequence shown here is derived from an EMBL/GenBank/DDBJ whole genome shotgun (WGS) entry which is preliminary data.</text>
</comment>
<organism evidence="2 3">
    <name type="scientific">Streptomyces olindensis</name>
    <dbReference type="NCBI Taxonomy" id="358823"/>
    <lineage>
        <taxon>Bacteria</taxon>
        <taxon>Bacillati</taxon>
        <taxon>Actinomycetota</taxon>
        <taxon>Actinomycetes</taxon>
        <taxon>Kitasatosporales</taxon>
        <taxon>Streptomycetaceae</taxon>
        <taxon>Streptomyces</taxon>
    </lineage>
</organism>
<accession>A0ABV2XWB7</accession>
<gene>
    <name evidence="2" type="ORF">ABZ568_17055</name>
</gene>
<dbReference type="Proteomes" id="UP001550603">
    <property type="component" value="Unassembled WGS sequence"/>
</dbReference>
<reference evidence="2 3" key="1">
    <citation type="submission" date="2024-06" db="EMBL/GenBank/DDBJ databases">
        <title>The Natural Products Discovery Center: Release of the First 8490 Sequenced Strains for Exploring Actinobacteria Biosynthetic Diversity.</title>
        <authorList>
            <person name="Kalkreuter E."/>
            <person name="Kautsar S.A."/>
            <person name="Yang D."/>
            <person name="Bader C.D."/>
            <person name="Teijaro C.N."/>
            <person name="Fluegel L."/>
            <person name="Davis C.M."/>
            <person name="Simpson J.R."/>
            <person name="Lauterbach L."/>
            <person name="Steele A.D."/>
            <person name="Gui C."/>
            <person name="Meng S."/>
            <person name="Li G."/>
            <person name="Viehrig K."/>
            <person name="Ye F."/>
            <person name="Su P."/>
            <person name="Kiefer A.F."/>
            <person name="Nichols A."/>
            <person name="Cepeda A.J."/>
            <person name="Yan W."/>
            <person name="Fan B."/>
            <person name="Jiang Y."/>
            <person name="Adhikari A."/>
            <person name="Zheng C.-J."/>
            <person name="Schuster L."/>
            <person name="Cowan T.M."/>
            <person name="Smanski M.J."/>
            <person name="Chevrette M.G."/>
            <person name="De Carvalho L.P.S."/>
            <person name="Shen B."/>
        </authorList>
    </citation>
    <scope>NUCLEOTIDE SEQUENCE [LARGE SCALE GENOMIC DNA]</scope>
    <source>
        <strain evidence="2 3">NPDC019583</strain>
    </source>
</reference>
<evidence type="ECO:0000313" key="3">
    <source>
        <dbReference type="Proteomes" id="UP001550603"/>
    </source>
</evidence>
<evidence type="ECO:0000256" key="1">
    <source>
        <dbReference type="SAM" id="MobiDB-lite"/>
    </source>
</evidence>
<feature type="region of interest" description="Disordered" evidence="1">
    <location>
        <begin position="25"/>
        <end position="69"/>
    </location>
</feature>